<protein>
    <submittedName>
        <fullName evidence="2">Uncharacterized protein</fullName>
    </submittedName>
</protein>
<dbReference type="EMBL" id="JAGMUV010000020">
    <property type="protein sequence ID" value="KAH7125849.1"/>
    <property type="molecule type" value="Genomic_DNA"/>
</dbReference>
<evidence type="ECO:0000313" key="3">
    <source>
        <dbReference type="Proteomes" id="UP000738349"/>
    </source>
</evidence>
<accession>A0A9P9DVK6</accession>
<name>A0A9P9DVK6_9HYPO</name>
<dbReference type="AlphaFoldDB" id="A0A9P9DVK6"/>
<reference evidence="2" key="1">
    <citation type="journal article" date="2021" name="Nat. Commun.">
        <title>Genetic determinants of endophytism in the Arabidopsis root mycobiome.</title>
        <authorList>
            <person name="Mesny F."/>
            <person name="Miyauchi S."/>
            <person name="Thiergart T."/>
            <person name="Pickel B."/>
            <person name="Atanasova L."/>
            <person name="Karlsson M."/>
            <person name="Huettel B."/>
            <person name="Barry K.W."/>
            <person name="Haridas S."/>
            <person name="Chen C."/>
            <person name="Bauer D."/>
            <person name="Andreopoulos W."/>
            <person name="Pangilinan J."/>
            <person name="LaButti K."/>
            <person name="Riley R."/>
            <person name="Lipzen A."/>
            <person name="Clum A."/>
            <person name="Drula E."/>
            <person name="Henrissat B."/>
            <person name="Kohler A."/>
            <person name="Grigoriev I.V."/>
            <person name="Martin F.M."/>
            <person name="Hacquard S."/>
        </authorList>
    </citation>
    <scope>NUCLEOTIDE SEQUENCE</scope>
    <source>
        <strain evidence="2">MPI-CAGE-AT-0147</strain>
    </source>
</reference>
<sequence>MSPVCRPTIPLPTSQISHPTLDVQHPTVLPPKSHVPRLKFDSGVRMLIHLFGDSLVFKIRVTQTRRRPPPPPPPLPPPLPPPAELPAPVPPAPPPIAEPQGWLSYFQWPTWDLLDVHRPTGGGPREAAGVEGEPLRPGVGAAAPEVEGWEVALSMANYEAQEELYDCWGWWAWSPQSC</sequence>
<feature type="compositionally biased region" description="Pro residues" evidence="1">
    <location>
        <begin position="69"/>
        <end position="94"/>
    </location>
</feature>
<evidence type="ECO:0000313" key="2">
    <source>
        <dbReference type="EMBL" id="KAH7125849.1"/>
    </source>
</evidence>
<feature type="region of interest" description="Disordered" evidence="1">
    <location>
        <begin position="64"/>
        <end position="94"/>
    </location>
</feature>
<gene>
    <name evidence="2" type="ORF">EDB81DRAFT_764945</name>
</gene>
<organism evidence="2 3">
    <name type="scientific">Dactylonectria macrodidyma</name>
    <dbReference type="NCBI Taxonomy" id="307937"/>
    <lineage>
        <taxon>Eukaryota</taxon>
        <taxon>Fungi</taxon>
        <taxon>Dikarya</taxon>
        <taxon>Ascomycota</taxon>
        <taxon>Pezizomycotina</taxon>
        <taxon>Sordariomycetes</taxon>
        <taxon>Hypocreomycetidae</taxon>
        <taxon>Hypocreales</taxon>
        <taxon>Nectriaceae</taxon>
        <taxon>Dactylonectria</taxon>
    </lineage>
</organism>
<keyword evidence="3" id="KW-1185">Reference proteome</keyword>
<dbReference type="Proteomes" id="UP000738349">
    <property type="component" value="Unassembled WGS sequence"/>
</dbReference>
<proteinExistence type="predicted"/>
<evidence type="ECO:0000256" key="1">
    <source>
        <dbReference type="SAM" id="MobiDB-lite"/>
    </source>
</evidence>
<feature type="region of interest" description="Disordered" evidence="1">
    <location>
        <begin position="1"/>
        <end position="23"/>
    </location>
</feature>
<comment type="caution">
    <text evidence="2">The sequence shown here is derived from an EMBL/GenBank/DDBJ whole genome shotgun (WGS) entry which is preliminary data.</text>
</comment>